<dbReference type="PROSITE" id="PS00687">
    <property type="entry name" value="ALDEHYDE_DEHYDR_GLU"/>
    <property type="match status" value="1"/>
</dbReference>
<dbReference type="PANTHER" id="PTHR42862:SF1">
    <property type="entry name" value="DELTA-1-PYRROLINE-5-CARBOXYLATE DEHYDROGENASE 2, ISOFORM A-RELATED"/>
    <property type="match status" value="1"/>
</dbReference>
<accession>D7CQL3</accession>
<evidence type="ECO:0000313" key="11">
    <source>
        <dbReference type="EMBL" id="ADI14997.1"/>
    </source>
</evidence>
<dbReference type="KEGG" id="tra:Trad_1881"/>
<dbReference type="Gene3D" id="3.40.309.10">
    <property type="entry name" value="Aldehyde Dehydrogenase, Chain A, domain 2"/>
    <property type="match status" value="1"/>
</dbReference>
<feature type="domain" description="Aldehyde dehydrogenase" evidence="10">
    <location>
        <begin position="55"/>
        <end position="513"/>
    </location>
</feature>
<dbReference type="InterPro" id="IPR005932">
    <property type="entry name" value="RocA"/>
</dbReference>
<feature type="active site" evidence="8">
    <location>
        <position position="289"/>
    </location>
</feature>
<gene>
    <name evidence="11" type="ordered locus">Trad_1881</name>
</gene>
<dbReference type="Proteomes" id="UP000000379">
    <property type="component" value="Chromosome"/>
</dbReference>
<evidence type="ECO:0000256" key="1">
    <source>
        <dbReference type="ARBA" id="ARBA00004786"/>
    </source>
</evidence>
<dbReference type="EC" id="1.2.1.88" evidence="2"/>
<dbReference type="GO" id="GO:0003842">
    <property type="term" value="F:L-glutamate gamma-semialdehyde dehydrogenase activity"/>
    <property type="evidence" value="ECO:0007669"/>
    <property type="project" value="UniProtKB-EC"/>
</dbReference>
<reference evidence="11 12" key="2">
    <citation type="journal article" date="2011" name="Stand. Genomic Sci.">
        <title>Complete genome sequence of Truepera radiovictrix type strain (RQ-24).</title>
        <authorList>
            <person name="Ivanova N."/>
            <person name="Rohde C."/>
            <person name="Munk C."/>
            <person name="Nolan M."/>
            <person name="Lucas S."/>
            <person name="Del Rio T.G."/>
            <person name="Tice H."/>
            <person name="Deshpande S."/>
            <person name="Cheng J.F."/>
            <person name="Tapia R."/>
            <person name="Han C."/>
            <person name="Goodwin L."/>
            <person name="Pitluck S."/>
            <person name="Liolios K."/>
            <person name="Mavromatis K."/>
            <person name="Mikhailova N."/>
            <person name="Pati A."/>
            <person name="Chen A."/>
            <person name="Palaniappan K."/>
            <person name="Land M."/>
            <person name="Hauser L."/>
            <person name="Chang Y.J."/>
            <person name="Jeffries C.D."/>
            <person name="Brambilla E."/>
            <person name="Rohde M."/>
            <person name="Goker M."/>
            <person name="Tindall B.J."/>
            <person name="Woyke T."/>
            <person name="Bristow J."/>
            <person name="Eisen J.A."/>
            <person name="Markowitz V."/>
            <person name="Hugenholtz P."/>
            <person name="Kyrpides N.C."/>
            <person name="Klenk H.P."/>
            <person name="Lapidus A."/>
        </authorList>
    </citation>
    <scope>NUCLEOTIDE SEQUENCE [LARGE SCALE GENOMIC DNA]</scope>
    <source>
        <strain evidence="12">DSM 17093 / CIP 108686 / LMG 22925 / RQ-24</strain>
    </source>
</reference>
<dbReference type="SUPFAM" id="SSF53720">
    <property type="entry name" value="ALDH-like"/>
    <property type="match status" value="1"/>
</dbReference>
<dbReference type="InterPro" id="IPR015590">
    <property type="entry name" value="Aldehyde_DH_dom"/>
</dbReference>
<dbReference type="GO" id="GO:0004657">
    <property type="term" value="F:proline dehydrogenase activity"/>
    <property type="evidence" value="ECO:0007669"/>
    <property type="project" value="UniProtKB-ARBA"/>
</dbReference>
<dbReference type="InterPro" id="IPR016160">
    <property type="entry name" value="Ald_DH_CS_CYS"/>
</dbReference>
<dbReference type="PANTHER" id="PTHR42862">
    <property type="entry name" value="DELTA-1-PYRROLINE-5-CARBOXYLATE DEHYDROGENASE 1, ISOFORM A-RELATED"/>
    <property type="match status" value="1"/>
</dbReference>
<comment type="pathway">
    <text evidence="1">Amino-acid degradation; L-proline degradation into L-glutamate; L-glutamate from L-proline: step 2/2.</text>
</comment>
<dbReference type="InterPro" id="IPR029510">
    <property type="entry name" value="Ald_DH_CS_GLU"/>
</dbReference>
<dbReference type="GO" id="GO:0010133">
    <property type="term" value="P:L-proline catabolic process to L-glutamate"/>
    <property type="evidence" value="ECO:0007669"/>
    <property type="project" value="TreeGrafter"/>
</dbReference>
<dbReference type="FunFam" id="3.40.309.10:FF:000005">
    <property type="entry name" value="1-pyrroline-5-carboxylate dehydrogenase 1"/>
    <property type="match status" value="1"/>
</dbReference>
<dbReference type="eggNOG" id="COG1012">
    <property type="taxonomic scope" value="Bacteria"/>
</dbReference>
<evidence type="ECO:0000256" key="3">
    <source>
        <dbReference type="ARBA" id="ARBA00023002"/>
    </source>
</evidence>
<dbReference type="CDD" id="cd07124">
    <property type="entry name" value="ALDH_PutA-P5CDH-RocA"/>
    <property type="match status" value="1"/>
</dbReference>
<dbReference type="GO" id="GO:0009898">
    <property type="term" value="C:cytoplasmic side of plasma membrane"/>
    <property type="evidence" value="ECO:0007669"/>
    <property type="project" value="TreeGrafter"/>
</dbReference>
<evidence type="ECO:0000259" key="10">
    <source>
        <dbReference type="Pfam" id="PF00171"/>
    </source>
</evidence>
<evidence type="ECO:0000256" key="8">
    <source>
        <dbReference type="PROSITE-ProRule" id="PRU10007"/>
    </source>
</evidence>
<organism evidence="11 12">
    <name type="scientific">Truepera radiovictrix (strain DSM 17093 / CIP 108686 / LMG 22925 / RQ-24)</name>
    <dbReference type="NCBI Taxonomy" id="649638"/>
    <lineage>
        <taxon>Bacteria</taxon>
        <taxon>Thermotogati</taxon>
        <taxon>Deinococcota</taxon>
        <taxon>Deinococci</taxon>
        <taxon>Trueperales</taxon>
        <taxon>Trueperaceae</taxon>
        <taxon>Truepera</taxon>
    </lineage>
</organism>
<dbReference type="Gene3D" id="3.40.605.10">
    <property type="entry name" value="Aldehyde Dehydrogenase, Chain A, domain 1"/>
    <property type="match status" value="1"/>
</dbReference>
<dbReference type="FunFam" id="3.40.605.10:FF:000045">
    <property type="entry name" value="1-pyrroline-5-carboxylate dehydrogenase 1"/>
    <property type="match status" value="1"/>
</dbReference>
<dbReference type="EMBL" id="CP002049">
    <property type="protein sequence ID" value="ADI14997.1"/>
    <property type="molecule type" value="Genomic_DNA"/>
</dbReference>
<proteinExistence type="inferred from homology"/>
<dbReference type="PROSITE" id="PS00070">
    <property type="entry name" value="ALDEHYDE_DEHYDR_CYS"/>
    <property type="match status" value="1"/>
</dbReference>
<dbReference type="Pfam" id="PF00171">
    <property type="entry name" value="Aldedh"/>
    <property type="match status" value="1"/>
</dbReference>
<evidence type="ECO:0000256" key="7">
    <source>
        <dbReference type="ARBA" id="ARBA00061617"/>
    </source>
</evidence>
<evidence type="ECO:0000256" key="2">
    <source>
        <dbReference type="ARBA" id="ARBA00012884"/>
    </source>
</evidence>
<dbReference type="InterPro" id="IPR016163">
    <property type="entry name" value="Ald_DH_C"/>
</dbReference>
<sequence>MQLFEPYKIEPYSDFSQPDTVAAYKAALERVRAQLGRDYPLVIGGEQVTTEHGFLASLNPCNTREVVGRSAKAKRKEVERAMDAAWKAYGSWSRLPMEHRARALMKLAAVMRRRKFELAAWETFEAGKNYREAEADVAEAIDFCEYYAREALKLAAPLPTHDYPGEENTSFLIPMGVGVVIPPWNFLLAILVGTTVGPVVVGNTVIVKPSPDTPIIAQQFMACVEEAGFPPGVINLVTGADADIGDLLVDHPRTRFINFTGSLATGLRIHERAAKVQPGQKWLKKVYAELGGKDALIVDETADLDLAAEAAVASGFGFQGQKCSAMSRLIVVDEVYDALLERFVARTQQLTLGPAEENADVCAVINQKAVDKIMGYIDNGKVEARLVLGGERGPEEGFYIQPTVFADVPQSASIACEEIFGPVVAVMRARDFDHALEIANATVYGLTGGVFSRSRERLERARREFHVGNLYFNRKITGALVGIQPFGGFNLSGSNAKAGGPDYLRLFMEMKTVTERF</sequence>
<dbReference type="InterPro" id="IPR016161">
    <property type="entry name" value="Ald_DH/histidinol_DH"/>
</dbReference>
<evidence type="ECO:0000256" key="4">
    <source>
        <dbReference type="ARBA" id="ARBA00023027"/>
    </source>
</evidence>
<dbReference type="NCBIfam" id="TIGR01237">
    <property type="entry name" value="D1pyr5carbox2"/>
    <property type="match status" value="1"/>
</dbReference>
<dbReference type="NCBIfam" id="NF002852">
    <property type="entry name" value="PRK03137.1"/>
    <property type="match status" value="1"/>
</dbReference>
<comment type="similarity">
    <text evidence="7">Belongs to the aldehyde dehydrogenase family. RocA subfamily.</text>
</comment>
<dbReference type="InterPro" id="IPR050485">
    <property type="entry name" value="Proline_metab_enzyme"/>
</dbReference>
<comment type="catalytic activity">
    <reaction evidence="6">
        <text>L-glutamate 5-semialdehyde + NAD(+) + H2O = L-glutamate + NADH + 2 H(+)</text>
        <dbReference type="Rhea" id="RHEA:30235"/>
        <dbReference type="ChEBI" id="CHEBI:15377"/>
        <dbReference type="ChEBI" id="CHEBI:15378"/>
        <dbReference type="ChEBI" id="CHEBI:29985"/>
        <dbReference type="ChEBI" id="CHEBI:57540"/>
        <dbReference type="ChEBI" id="CHEBI:57945"/>
        <dbReference type="ChEBI" id="CHEBI:58066"/>
        <dbReference type="EC" id="1.2.1.88"/>
    </reaction>
</comment>
<reference evidence="12" key="1">
    <citation type="submission" date="2010-05" db="EMBL/GenBank/DDBJ databases">
        <title>The complete genome of Truepera radiovictris DSM 17093.</title>
        <authorList>
            <consortium name="US DOE Joint Genome Institute (JGI-PGF)"/>
            <person name="Lucas S."/>
            <person name="Copeland A."/>
            <person name="Lapidus A."/>
            <person name="Glavina del Rio T."/>
            <person name="Dalin E."/>
            <person name="Tice H."/>
            <person name="Bruce D."/>
            <person name="Goodwin L."/>
            <person name="Pitluck S."/>
            <person name="Kyrpides N."/>
            <person name="Mavromatis K."/>
            <person name="Ovchinnikova G."/>
            <person name="Munk A.C."/>
            <person name="Detter J.C."/>
            <person name="Han C."/>
            <person name="Tapia R."/>
            <person name="Land M."/>
            <person name="Hauser L."/>
            <person name="Markowitz V."/>
            <person name="Cheng J.-F."/>
            <person name="Hugenholtz P."/>
            <person name="Woyke T."/>
            <person name="Wu D."/>
            <person name="Tindall B."/>
            <person name="Pomrenke H.G."/>
            <person name="Brambilla E."/>
            <person name="Klenk H.-P."/>
            <person name="Eisen J.A."/>
        </authorList>
    </citation>
    <scope>NUCLEOTIDE SEQUENCE [LARGE SCALE GENOMIC DNA]</scope>
    <source>
        <strain evidence="12">DSM 17093 / CIP 108686 / LMG 22925 / RQ-24</strain>
    </source>
</reference>
<dbReference type="OrthoDB" id="629320at2"/>
<keyword evidence="4" id="KW-0520">NAD</keyword>
<dbReference type="STRING" id="649638.Trad_1881"/>
<dbReference type="RefSeq" id="WP_013178362.1">
    <property type="nucleotide sequence ID" value="NC_014221.1"/>
</dbReference>
<evidence type="ECO:0000313" key="12">
    <source>
        <dbReference type="Proteomes" id="UP000000379"/>
    </source>
</evidence>
<evidence type="ECO:0000256" key="5">
    <source>
        <dbReference type="ARBA" id="ARBA00032259"/>
    </source>
</evidence>
<keyword evidence="12" id="KW-1185">Reference proteome</keyword>
<name>D7CQL3_TRURR</name>
<dbReference type="HOGENOM" id="CLU_005391_0_0_0"/>
<evidence type="ECO:0000256" key="6">
    <source>
        <dbReference type="ARBA" id="ARBA00048142"/>
    </source>
</evidence>
<dbReference type="AlphaFoldDB" id="D7CQL3"/>
<protein>
    <recommendedName>
        <fullName evidence="5">L-glutamate gamma-semialdehyde dehydrogenase</fullName>
        <ecNumber evidence="2">1.2.1.88</ecNumber>
    </recommendedName>
    <alternativeName>
        <fullName evidence="5">L-glutamate gamma-semialdehyde dehydrogenase</fullName>
    </alternativeName>
</protein>
<evidence type="ECO:0000256" key="9">
    <source>
        <dbReference type="RuleBase" id="RU003345"/>
    </source>
</evidence>
<keyword evidence="3 9" id="KW-0560">Oxidoreductase</keyword>
<dbReference type="InterPro" id="IPR016162">
    <property type="entry name" value="Ald_DH_N"/>
</dbReference>